<evidence type="ECO:0000313" key="1">
    <source>
        <dbReference type="EMBL" id="KAK8928859.1"/>
    </source>
</evidence>
<protein>
    <submittedName>
        <fullName evidence="1">Uncharacterized protein</fullName>
    </submittedName>
</protein>
<reference evidence="1 2" key="1">
    <citation type="journal article" date="2022" name="Nat. Plants">
        <title>Genomes of leafy and leafless Platanthera orchids illuminate the evolution of mycoheterotrophy.</title>
        <authorList>
            <person name="Li M.H."/>
            <person name="Liu K.W."/>
            <person name="Li Z."/>
            <person name="Lu H.C."/>
            <person name="Ye Q.L."/>
            <person name="Zhang D."/>
            <person name="Wang J.Y."/>
            <person name="Li Y.F."/>
            <person name="Zhong Z.M."/>
            <person name="Liu X."/>
            <person name="Yu X."/>
            <person name="Liu D.K."/>
            <person name="Tu X.D."/>
            <person name="Liu B."/>
            <person name="Hao Y."/>
            <person name="Liao X.Y."/>
            <person name="Jiang Y.T."/>
            <person name="Sun W.H."/>
            <person name="Chen J."/>
            <person name="Chen Y.Q."/>
            <person name="Ai Y."/>
            <person name="Zhai J.W."/>
            <person name="Wu S.S."/>
            <person name="Zhou Z."/>
            <person name="Hsiao Y.Y."/>
            <person name="Wu W.L."/>
            <person name="Chen Y.Y."/>
            <person name="Lin Y.F."/>
            <person name="Hsu J.L."/>
            <person name="Li C.Y."/>
            <person name="Wang Z.W."/>
            <person name="Zhao X."/>
            <person name="Zhong W.Y."/>
            <person name="Ma X.K."/>
            <person name="Ma L."/>
            <person name="Huang J."/>
            <person name="Chen G.Z."/>
            <person name="Huang M.Z."/>
            <person name="Huang L."/>
            <person name="Peng D.H."/>
            <person name="Luo Y.B."/>
            <person name="Zou S.Q."/>
            <person name="Chen S.P."/>
            <person name="Lan S."/>
            <person name="Tsai W.C."/>
            <person name="Van de Peer Y."/>
            <person name="Liu Z.J."/>
        </authorList>
    </citation>
    <scope>NUCLEOTIDE SEQUENCE [LARGE SCALE GENOMIC DNA]</scope>
    <source>
        <strain evidence="1">Lor287</strain>
    </source>
</reference>
<name>A0AAP0G037_9ASPA</name>
<keyword evidence="2" id="KW-1185">Reference proteome</keyword>
<accession>A0AAP0G037</accession>
<comment type="caution">
    <text evidence="1">The sequence shown here is derived from an EMBL/GenBank/DDBJ whole genome shotgun (WGS) entry which is preliminary data.</text>
</comment>
<dbReference type="EMBL" id="JBBWWQ010000015">
    <property type="protein sequence ID" value="KAK8928859.1"/>
    <property type="molecule type" value="Genomic_DNA"/>
</dbReference>
<organism evidence="1 2">
    <name type="scientific">Platanthera zijinensis</name>
    <dbReference type="NCBI Taxonomy" id="2320716"/>
    <lineage>
        <taxon>Eukaryota</taxon>
        <taxon>Viridiplantae</taxon>
        <taxon>Streptophyta</taxon>
        <taxon>Embryophyta</taxon>
        <taxon>Tracheophyta</taxon>
        <taxon>Spermatophyta</taxon>
        <taxon>Magnoliopsida</taxon>
        <taxon>Liliopsida</taxon>
        <taxon>Asparagales</taxon>
        <taxon>Orchidaceae</taxon>
        <taxon>Orchidoideae</taxon>
        <taxon>Orchideae</taxon>
        <taxon>Orchidinae</taxon>
        <taxon>Platanthera</taxon>
    </lineage>
</organism>
<dbReference type="AlphaFoldDB" id="A0AAP0G037"/>
<gene>
    <name evidence="1" type="ORF">KSP39_PZI017478</name>
</gene>
<sequence length="117" mass="12710">MSCKNIDYWLVLLFQVPKESFLFIIPAFGVVSWEGDGSLSRKLMKTSPISLFFSLVVATSPVLLSDVHDSLTGALPQLSCALGWFFSSAAVSSRGLLFGVYDSLASALPDLSRWCSP</sequence>
<dbReference type="Proteomes" id="UP001418222">
    <property type="component" value="Unassembled WGS sequence"/>
</dbReference>
<evidence type="ECO:0000313" key="2">
    <source>
        <dbReference type="Proteomes" id="UP001418222"/>
    </source>
</evidence>
<proteinExistence type="predicted"/>